<evidence type="ECO:0000313" key="9">
    <source>
        <dbReference type="Proteomes" id="UP000000759"/>
    </source>
</evidence>
<evidence type="ECO:0000256" key="1">
    <source>
        <dbReference type="ARBA" id="ARBA00004141"/>
    </source>
</evidence>
<comment type="subcellular location">
    <subcellularLocation>
        <location evidence="1">Membrane</location>
        <topology evidence="1">Multi-pass membrane protein</topology>
    </subcellularLocation>
</comment>
<organism evidence="8 9">
    <name type="scientific">Phaeodactylum tricornutum (strain CCAP 1055/1)</name>
    <dbReference type="NCBI Taxonomy" id="556484"/>
    <lineage>
        <taxon>Eukaryota</taxon>
        <taxon>Sar</taxon>
        <taxon>Stramenopiles</taxon>
        <taxon>Ochrophyta</taxon>
        <taxon>Bacillariophyta</taxon>
        <taxon>Bacillariophyceae</taxon>
        <taxon>Bacillariophycidae</taxon>
        <taxon>Naviculales</taxon>
        <taxon>Phaeodactylaceae</taxon>
        <taxon>Phaeodactylum</taxon>
    </lineage>
</organism>
<gene>
    <name evidence="8" type="ORF">PHATRDRAFT_48219</name>
</gene>
<feature type="transmembrane region" description="Helical" evidence="6">
    <location>
        <begin position="391"/>
        <end position="415"/>
    </location>
</feature>
<feature type="region of interest" description="Disordered" evidence="5">
    <location>
        <begin position="1"/>
        <end position="26"/>
    </location>
</feature>
<evidence type="ECO:0000256" key="5">
    <source>
        <dbReference type="SAM" id="MobiDB-lite"/>
    </source>
</evidence>
<keyword evidence="2 6" id="KW-0812">Transmembrane</keyword>
<dbReference type="AlphaFoldDB" id="B7G6D5"/>
<dbReference type="InterPro" id="IPR013057">
    <property type="entry name" value="AA_transpt_TM"/>
</dbReference>
<feature type="transmembrane region" description="Helical" evidence="6">
    <location>
        <begin position="215"/>
        <end position="236"/>
    </location>
</feature>
<dbReference type="OrthoDB" id="28208at2759"/>
<feature type="transmembrane region" description="Helical" evidence="6">
    <location>
        <begin position="186"/>
        <end position="208"/>
    </location>
</feature>
<dbReference type="RefSeq" id="XP_002182555.1">
    <property type="nucleotide sequence ID" value="XM_002182519.1"/>
</dbReference>
<dbReference type="InParanoid" id="B7G6D5"/>
<feature type="transmembrane region" description="Helical" evidence="6">
    <location>
        <begin position="452"/>
        <end position="475"/>
    </location>
</feature>
<dbReference type="HOGENOM" id="CLU_032959_0_0_1"/>
<protein>
    <recommendedName>
        <fullName evidence="7">Amino acid transporter transmembrane domain-containing protein</fullName>
    </recommendedName>
</protein>
<feature type="transmembrane region" description="Helical" evidence="6">
    <location>
        <begin position="84"/>
        <end position="101"/>
    </location>
</feature>
<evidence type="ECO:0000256" key="2">
    <source>
        <dbReference type="ARBA" id="ARBA00022692"/>
    </source>
</evidence>
<feature type="transmembrane region" description="Helical" evidence="6">
    <location>
        <begin position="421"/>
        <end position="440"/>
    </location>
</feature>
<feature type="transmembrane region" description="Helical" evidence="6">
    <location>
        <begin position="107"/>
        <end position="132"/>
    </location>
</feature>
<dbReference type="EMBL" id="CM000618">
    <property type="protein sequence ID" value="EEC45842.1"/>
    <property type="molecule type" value="Genomic_DNA"/>
</dbReference>
<evidence type="ECO:0000256" key="4">
    <source>
        <dbReference type="ARBA" id="ARBA00023136"/>
    </source>
</evidence>
<keyword evidence="3 6" id="KW-1133">Transmembrane helix</keyword>
<accession>B7G6D5</accession>
<keyword evidence="9" id="KW-1185">Reference proteome</keyword>
<feature type="transmembrane region" description="Helical" evidence="6">
    <location>
        <begin position="311"/>
        <end position="331"/>
    </location>
</feature>
<dbReference type="Proteomes" id="UP000000759">
    <property type="component" value="Chromosome 16"/>
</dbReference>
<dbReference type="OMA" id="MEVYFAL"/>
<sequence length="480" mass="51377">MTDSSSASLIRSPPTYGSTSTTMDDEQPEQPLILFAEFPSDLNRDKTFALPLARELSICDTIDPNSIPVGQASIASEVANLSKNLIGCGVLSLSGGIAMFADSPNAVYPASLWVIVMGAIFGYFCLLIGKLCDMTRSSTYRECWQKTMGDDGSTVVACINALKAALANLAYSTILSQSGSSLCQTIGIEVSRVSCLLIITVTMILPLCMLKQIRVLAPFSILGTAGTLLTALAMIIRYMDGSYLPEGAFYHDIQPTLQPSFGTTNRVWSTAVLPYVCMLFEAFVMHYNAARFYNELKHATPARFGTAVSSSFALSSTVYVAIATVGFLTFGGNSDSFILNNYSANDPLATLSRLAISFSTLTTYPLVFIGFRDGALDILEIPAARQTNKNLNILTVILLAIITIIAVFVTDLGIINAVGGGTFATAIVFVFPALMYRSAVQKMGPSSNEMEVYFALVLMVFGIGIGAIGVIQSIIVSIKD</sequence>
<dbReference type="eggNOG" id="KOG1305">
    <property type="taxonomic scope" value="Eukaryota"/>
</dbReference>
<dbReference type="STRING" id="556484.B7G6D5"/>
<dbReference type="GO" id="GO:0016020">
    <property type="term" value="C:membrane"/>
    <property type="evidence" value="ECO:0007669"/>
    <property type="project" value="UniProtKB-SubCell"/>
</dbReference>
<dbReference type="GO" id="GO:0015179">
    <property type="term" value="F:L-amino acid transmembrane transporter activity"/>
    <property type="evidence" value="ECO:0007669"/>
    <property type="project" value="TreeGrafter"/>
</dbReference>
<feature type="compositionally biased region" description="Polar residues" evidence="5">
    <location>
        <begin position="1"/>
        <end position="22"/>
    </location>
</feature>
<evidence type="ECO:0000256" key="3">
    <source>
        <dbReference type="ARBA" id="ARBA00022989"/>
    </source>
</evidence>
<dbReference type="GeneID" id="7203529"/>
<dbReference type="Pfam" id="PF01490">
    <property type="entry name" value="Aa_trans"/>
    <property type="match status" value="1"/>
</dbReference>
<evidence type="ECO:0000259" key="7">
    <source>
        <dbReference type="Pfam" id="PF01490"/>
    </source>
</evidence>
<name>B7G6D5_PHATC</name>
<evidence type="ECO:0000313" key="8">
    <source>
        <dbReference type="EMBL" id="EEC45842.1"/>
    </source>
</evidence>
<feature type="transmembrane region" description="Helical" evidence="6">
    <location>
        <begin position="351"/>
        <end position="371"/>
    </location>
</feature>
<proteinExistence type="predicted"/>
<keyword evidence="4 6" id="KW-0472">Membrane</keyword>
<reference evidence="9" key="2">
    <citation type="submission" date="2008-08" db="EMBL/GenBank/DDBJ databases">
        <authorList>
            <consortium name="Diatom Consortium"/>
            <person name="Grigoriev I."/>
            <person name="Grimwood J."/>
            <person name="Kuo A."/>
            <person name="Otillar R.P."/>
            <person name="Salamov A."/>
            <person name="Detter J.C."/>
            <person name="Lindquist E."/>
            <person name="Shapiro H."/>
            <person name="Lucas S."/>
            <person name="Glavina del Rio T."/>
            <person name="Pitluck S."/>
            <person name="Rokhsar D."/>
            <person name="Bowler C."/>
        </authorList>
    </citation>
    <scope>GENOME REANNOTATION</scope>
    <source>
        <strain evidence="9">CCAP 1055/1</strain>
    </source>
</reference>
<feature type="domain" description="Amino acid transporter transmembrane" evidence="7">
    <location>
        <begin position="71"/>
        <end position="475"/>
    </location>
</feature>
<reference evidence="8 9" key="1">
    <citation type="journal article" date="2008" name="Nature">
        <title>The Phaeodactylum genome reveals the evolutionary history of diatom genomes.</title>
        <authorList>
            <person name="Bowler C."/>
            <person name="Allen A.E."/>
            <person name="Badger J.H."/>
            <person name="Grimwood J."/>
            <person name="Jabbari K."/>
            <person name="Kuo A."/>
            <person name="Maheswari U."/>
            <person name="Martens C."/>
            <person name="Maumus F."/>
            <person name="Otillar R.P."/>
            <person name="Rayko E."/>
            <person name="Salamov A."/>
            <person name="Vandepoele K."/>
            <person name="Beszteri B."/>
            <person name="Gruber A."/>
            <person name="Heijde M."/>
            <person name="Katinka M."/>
            <person name="Mock T."/>
            <person name="Valentin K."/>
            <person name="Verret F."/>
            <person name="Berges J.A."/>
            <person name="Brownlee C."/>
            <person name="Cadoret J.P."/>
            <person name="Chiovitti A."/>
            <person name="Choi C.J."/>
            <person name="Coesel S."/>
            <person name="De Martino A."/>
            <person name="Detter J.C."/>
            <person name="Durkin C."/>
            <person name="Falciatore A."/>
            <person name="Fournet J."/>
            <person name="Haruta M."/>
            <person name="Huysman M.J."/>
            <person name="Jenkins B.D."/>
            <person name="Jiroutova K."/>
            <person name="Jorgensen R.E."/>
            <person name="Joubert Y."/>
            <person name="Kaplan A."/>
            <person name="Kroger N."/>
            <person name="Kroth P.G."/>
            <person name="La Roche J."/>
            <person name="Lindquist E."/>
            <person name="Lommer M."/>
            <person name="Martin-Jezequel V."/>
            <person name="Lopez P.J."/>
            <person name="Lucas S."/>
            <person name="Mangogna M."/>
            <person name="McGinnis K."/>
            <person name="Medlin L.K."/>
            <person name="Montsant A."/>
            <person name="Oudot-Le Secq M.P."/>
            <person name="Napoli C."/>
            <person name="Obornik M."/>
            <person name="Parker M.S."/>
            <person name="Petit J.L."/>
            <person name="Porcel B.M."/>
            <person name="Poulsen N."/>
            <person name="Robison M."/>
            <person name="Rychlewski L."/>
            <person name="Rynearson T.A."/>
            <person name="Schmutz J."/>
            <person name="Shapiro H."/>
            <person name="Siaut M."/>
            <person name="Stanley M."/>
            <person name="Sussman M.R."/>
            <person name="Taylor A.R."/>
            <person name="Vardi A."/>
            <person name="von Dassow P."/>
            <person name="Vyverman W."/>
            <person name="Willis A."/>
            <person name="Wyrwicz L.S."/>
            <person name="Rokhsar D.S."/>
            <person name="Weissenbach J."/>
            <person name="Armbrust E.V."/>
            <person name="Green B.R."/>
            <person name="Van de Peer Y."/>
            <person name="Grigoriev I.V."/>
        </authorList>
    </citation>
    <scope>NUCLEOTIDE SEQUENCE [LARGE SCALE GENOMIC DNA]</scope>
    <source>
        <strain evidence="8 9">CCAP 1055/1</strain>
    </source>
</reference>
<feature type="transmembrane region" description="Helical" evidence="6">
    <location>
        <begin position="267"/>
        <end position="290"/>
    </location>
</feature>
<dbReference type="PANTHER" id="PTHR22950:SF652">
    <property type="entry name" value="TRANSMEMBRANE AMINO ACID TRANSPORTER FAMILY PROTEIN"/>
    <property type="match status" value="1"/>
</dbReference>
<feature type="transmembrane region" description="Helical" evidence="6">
    <location>
        <begin position="153"/>
        <end position="174"/>
    </location>
</feature>
<dbReference type="KEGG" id="pti:PHATRDRAFT_48219"/>
<evidence type="ECO:0000256" key="6">
    <source>
        <dbReference type="SAM" id="Phobius"/>
    </source>
</evidence>
<dbReference type="PaxDb" id="2850-Phatr48219"/>
<dbReference type="PANTHER" id="PTHR22950">
    <property type="entry name" value="AMINO ACID TRANSPORTER"/>
    <property type="match status" value="1"/>
</dbReference>